<comment type="caution">
    <text evidence="2">The sequence shown here is derived from an EMBL/GenBank/DDBJ whole genome shotgun (WGS) entry which is preliminary data.</text>
</comment>
<dbReference type="Proteomes" id="UP001171902">
    <property type="component" value="Unassembled WGS sequence"/>
</dbReference>
<dbReference type="PANTHER" id="PTHR38011">
    <property type="entry name" value="DIHYDROFOLATE REDUCTASE FAMILY PROTEIN (AFU_ORTHOLOGUE AFUA_8G06820)"/>
    <property type="match status" value="1"/>
</dbReference>
<accession>A0ABT7YM02</accession>
<dbReference type="PANTHER" id="PTHR38011:SF11">
    <property type="entry name" value="2,5-DIAMINO-6-RIBOSYLAMINO-4(3H)-PYRIMIDINONE 5'-PHOSPHATE REDUCTASE"/>
    <property type="match status" value="1"/>
</dbReference>
<dbReference type="RefSeq" id="WP_289956544.1">
    <property type="nucleotide sequence ID" value="NZ_JAUEMJ010000002.1"/>
</dbReference>
<proteinExistence type="predicted"/>
<evidence type="ECO:0000259" key="1">
    <source>
        <dbReference type="Pfam" id="PF01872"/>
    </source>
</evidence>
<name>A0ABT7YM02_9ACTN</name>
<organism evidence="2 3">
    <name type="scientific">Glycomyces tritici</name>
    <dbReference type="NCBI Taxonomy" id="2665176"/>
    <lineage>
        <taxon>Bacteria</taxon>
        <taxon>Bacillati</taxon>
        <taxon>Actinomycetota</taxon>
        <taxon>Actinomycetes</taxon>
        <taxon>Glycomycetales</taxon>
        <taxon>Glycomycetaceae</taxon>
        <taxon>Glycomyces</taxon>
    </lineage>
</organism>
<dbReference type="InterPro" id="IPR050765">
    <property type="entry name" value="Riboflavin_Biosynth_HTPR"/>
</dbReference>
<dbReference type="InterPro" id="IPR002734">
    <property type="entry name" value="RibDG_C"/>
</dbReference>
<keyword evidence="3" id="KW-1185">Reference proteome</keyword>
<dbReference type="SUPFAM" id="SSF53597">
    <property type="entry name" value="Dihydrofolate reductase-like"/>
    <property type="match status" value="1"/>
</dbReference>
<sequence>MTNRSLTYYIGTSLDGCIAGPDGEFDALPIELDVAAAMNAERPETVPTAFREAAGLADAPNRLYDTVLMGAATYRAGGTPSPYAHLRQYVCSRTLEPNGHVEVVGSDPAAFVRDLKTEAGLGIWLCGGGRLAAALIDEIDEIVVKRYPVRFGGGIPMFAGAYEPTTFRLTGNRTFDSGAAIQTYRKA</sequence>
<dbReference type="InterPro" id="IPR024072">
    <property type="entry name" value="DHFR-like_dom_sf"/>
</dbReference>
<evidence type="ECO:0000313" key="2">
    <source>
        <dbReference type="EMBL" id="MDN3239654.1"/>
    </source>
</evidence>
<dbReference type="Gene3D" id="3.40.430.10">
    <property type="entry name" value="Dihydrofolate Reductase, subunit A"/>
    <property type="match status" value="1"/>
</dbReference>
<dbReference type="Pfam" id="PF01872">
    <property type="entry name" value="RibD_C"/>
    <property type="match status" value="1"/>
</dbReference>
<feature type="domain" description="Bacterial bifunctional deaminase-reductase C-terminal" evidence="1">
    <location>
        <begin position="6"/>
        <end position="179"/>
    </location>
</feature>
<dbReference type="EMBL" id="JAUEMJ010000002">
    <property type="protein sequence ID" value="MDN3239654.1"/>
    <property type="molecule type" value="Genomic_DNA"/>
</dbReference>
<protein>
    <submittedName>
        <fullName evidence="2">Dihydrofolate reductase family protein</fullName>
    </submittedName>
</protein>
<evidence type="ECO:0000313" key="3">
    <source>
        <dbReference type="Proteomes" id="UP001171902"/>
    </source>
</evidence>
<gene>
    <name evidence="2" type="ORF">QWI33_07955</name>
</gene>
<reference evidence="2" key="1">
    <citation type="submission" date="2023-06" db="EMBL/GenBank/DDBJ databases">
        <title>Gycomyces niveus sp.nov., a novel actinomycete isolated from soil in Shouguang.</title>
        <authorList>
            <person name="Yang X."/>
            <person name="Zhao J."/>
        </authorList>
    </citation>
    <scope>NUCLEOTIDE SEQUENCE</scope>
    <source>
        <strain evidence="2">NEAU C2</strain>
    </source>
</reference>